<dbReference type="EMBL" id="CP002565">
    <property type="protein sequence ID" value="AEB68445.1"/>
    <property type="molecule type" value="Genomic_DNA"/>
</dbReference>
<dbReference type="HOGENOM" id="CLU_555062_0_0_2"/>
<evidence type="ECO:0000313" key="2">
    <source>
        <dbReference type="Proteomes" id="UP000007807"/>
    </source>
</evidence>
<dbReference type="AlphaFoldDB" id="F4BW15"/>
<keyword evidence="2" id="KW-1185">Reference proteome</keyword>
<dbReference type="KEGG" id="mcj:MCON_1854"/>
<dbReference type="GeneID" id="10461381"/>
<evidence type="ECO:0000313" key="1">
    <source>
        <dbReference type="EMBL" id="AEB68445.1"/>
    </source>
</evidence>
<proteinExistence type="predicted"/>
<organism evidence="1 2">
    <name type="scientific">Methanothrix soehngenii (strain ATCC 5969 / DSM 3671 / JCM 10134 / NBRC 103675 / OCM 69 / GP-6)</name>
    <name type="common">Methanosaeta concilii</name>
    <dbReference type="NCBI Taxonomy" id="990316"/>
    <lineage>
        <taxon>Archaea</taxon>
        <taxon>Methanobacteriati</taxon>
        <taxon>Methanobacteriota</taxon>
        <taxon>Stenosarchaea group</taxon>
        <taxon>Methanomicrobia</taxon>
        <taxon>Methanotrichales</taxon>
        <taxon>Methanotrichaceae</taxon>
        <taxon>Methanothrix</taxon>
    </lineage>
</organism>
<protein>
    <submittedName>
        <fullName evidence="1">Uncharacterized protein</fullName>
    </submittedName>
</protein>
<sequence length="491" mass="49997">MIISGFASGATEITGGWNAVGGGAGSSQGDSYVSTCGSDPSITLGITSTSSVFGLGSFSDQRNGSMSVSLPLGGYVLRTGFDGSVNSSISLDSGGVGSVTSYLGATATGMSTGHTLAGNDSYDLFGSADIKTEGYLVGKGTANAIANGSSSYGVTKSGTTAEIWGQTKGRSSLELVGLSSSSYASTGGMSNGIHTESRSTQTILDEKKSSSISRISSYLSVVNSGHAKAISTGVAESGSWNSDISDSKIKGQNENAASYAAGEISGYVEANGEGDAADISSVIQSSSSRDPRLYVSGGPAAYAAVTQNSSSSRTYAEVSAKNSTWSSSARGAASQKALENGTLDDLTSVARVNQNDSNAITFGKILLYADYQTWSTIKAATGNFSLDVYAEASKNKSYLSSTTMGILGTGNMTSGDPSFSGEGGFMLAKNMTHYAILDSSSTIKASNKVGRAFINTNPLAYETITQSAKAESVADPVRAWGRTDGAYIISV</sequence>
<gene>
    <name evidence="1" type="ordered locus">MCON_1854</name>
</gene>
<dbReference type="InParanoid" id="F4BW15"/>
<accession>F4BW15</accession>
<dbReference type="Proteomes" id="UP000007807">
    <property type="component" value="Chromosome"/>
</dbReference>
<name>F4BW15_METSG</name>
<dbReference type="RefSeq" id="WP_013719487.1">
    <property type="nucleotide sequence ID" value="NC_015416.1"/>
</dbReference>
<reference evidence="1 2" key="1">
    <citation type="journal article" date="2011" name="J. Bacteriol.">
        <title>Complete genome sequence of Methanosaeta concilii, a specialist in aceticlastic methanogenesis.</title>
        <authorList>
            <person name="Barber R.D."/>
            <person name="Zhang L."/>
            <person name="Harnack M."/>
            <person name="Olson M.V."/>
            <person name="Kaul R."/>
            <person name="Ingram-Smith C."/>
            <person name="Smith K.S."/>
        </authorList>
    </citation>
    <scope>NUCLEOTIDE SEQUENCE [LARGE SCALE GENOMIC DNA]</scope>
    <source>
        <strain evidence="2">ATCC 5969 / DSM 3671 / JCM 10134 / NBRC 103675 / OCM 69 / GP-6</strain>
    </source>
</reference>